<organism evidence="1 2">
    <name type="scientific">Mycolicibacterium sediminis</name>
    <dbReference type="NCBI Taxonomy" id="1286180"/>
    <lineage>
        <taxon>Bacteria</taxon>
        <taxon>Bacillati</taxon>
        <taxon>Actinomycetota</taxon>
        <taxon>Actinomycetes</taxon>
        <taxon>Mycobacteriales</taxon>
        <taxon>Mycobacteriaceae</taxon>
        <taxon>Mycolicibacterium</taxon>
    </lineage>
</organism>
<sequence length="87" mass="9656">MAILEVGAHIGGIGDEVVNRMRPATNLLIDAARASSSYVDRLLHSDDEEDETAPKRRPVRLHAVRTPRDDVGRRPGDVIVPRFVTRC</sequence>
<evidence type="ECO:0000313" key="2">
    <source>
        <dbReference type="Proteomes" id="UP000467193"/>
    </source>
</evidence>
<protein>
    <submittedName>
        <fullName evidence="1">Uncharacterized protein</fullName>
    </submittedName>
</protein>
<accession>A0A7I7QKN4</accession>
<reference evidence="1 2" key="1">
    <citation type="journal article" date="2019" name="Emerg. Microbes Infect.">
        <title>Comprehensive subspecies identification of 175 nontuberculous mycobacteria species based on 7547 genomic profiles.</title>
        <authorList>
            <person name="Matsumoto Y."/>
            <person name="Kinjo T."/>
            <person name="Motooka D."/>
            <person name="Nabeya D."/>
            <person name="Jung N."/>
            <person name="Uechi K."/>
            <person name="Horii T."/>
            <person name="Iida T."/>
            <person name="Fujita J."/>
            <person name="Nakamura S."/>
        </authorList>
    </citation>
    <scope>NUCLEOTIDE SEQUENCE [LARGE SCALE GENOMIC DNA]</scope>
    <source>
        <strain evidence="1 2">JCM 17899</strain>
    </source>
</reference>
<dbReference type="Proteomes" id="UP000467193">
    <property type="component" value="Chromosome"/>
</dbReference>
<dbReference type="EMBL" id="AP022588">
    <property type="protein sequence ID" value="BBY26842.1"/>
    <property type="molecule type" value="Genomic_DNA"/>
</dbReference>
<keyword evidence="2" id="KW-1185">Reference proteome</keyword>
<name>A0A7I7QKN4_9MYCO</name>
<gene>
    <name evidence="1" type="ORF">MSEDJ_09380</name>
</gene>
<dbReference type="AlphaFoldDB" id="A0A7I7QKN4"/>
<dbReference type="RefSeq" id="WP_163795814.1">
    <property type="nucleotide sequence ID" value="NZ_AP022588.1"/>
</dbReference>
<proteinExistence type="predicted"/>
<dbReference type="KEGG" id="msei:MSEDJ_09380"/>
<evidence type="ECO:0000313" key="1">
    <source>
        <dbReference type="EMBL" id="BBY26842.1"/>
    </source>
</evidence>